<sequence length="109" mass="13258">MGELLILVYTYRRCKACFDEIMIGESLLEGCRYHEEVRILIWIFVRASKGQQDSIFCQKFDRLDTRWLTSERVKKVQFFLQQASWQDLEYTRLVEFPFLWVARWGFSMN</sequence>
<accession>A0A8B8IZ12</accession>
<dbReference type="RefSeq" id="XP_026656204.2">
    <property type="nucleotide sequence ID" value="XM_026800403.2"/>
</dbReference>
<protein>
    <submittedName>
        <fullName evidence="2">Uncharacterized protein LOC103724194 isoform X2</fullName>
    </submittedName>
</protein>
<dbReference type="GeneID" id="103724194"/>
<dbReference type="Proteomes" id="UP000228380">
    <property type="component" value="Chromosome 4"/>
</dbReference>
<gene>
    <name evidence="2" type="primary">LOC103724194</name>
</gene>
<reference evidence="1" key="1">
    <citation type="journal article" date="2019" name="Nat. Commun.">
        <title>Genome-wide association mapping of date palm fruit traits.</title>
        <authorList>
            <person name="Hazzouri K.M."/>
            <person name="Gros-Balthazard M."/>
            <person name="Flowers J.M."/>
            <person name="Copetti D."/>
            <person name="Lemansour A."/>
            <person name="Lebrun M."/>
            <person name="Masmoudi K."/>
            <person name="Ferrand S."/>
            <person name="Dhar M.I."/>
            <person name="Fresquez Z.A."/>
            <person name="Rosas U."/>
            <person name="Zhang J."/>
            <person name="Talag J."/>
            <person name="Lee S."/>
            <person name="Kudrna D."/>
            <person name="Powell R.F."/>
            <person name="Leitch I.J."/>
            <person name="Krueger R.R."/>
            <person name="Wing R.A."/>
            <person name="Amiri K.M.A."/>
            <person name="Purugganan M.D."/>
        </authorList>
    </citation>
    <scope>NUCLEOTIDE SEQUENCE [LARGE SCALE GENOMIC DNA]</scope>
    <source>
        <strain evidence="1">cv. Khalas</strain>
    </source>
</reference>
<proteinExistence type="predicted"/>
<organism evidence="1 2">
    <name type="scientific">Phoenix dactylifera</name>
    <name type="common">Date palm</name>
    <dbReference type="NCBI Taxonomy" id="42345"/>
    <lineage>
        <taxon>Eukaryota</taxon>
        <taxon>Viridiplantae</taxon>
        <taxon>Streptophyta</taxon>
        <taxon>Embryophyta</taxon>
        <taxon>Tracheophyta</taxon>
        <taxon>Spermatophyta</taxon>
        <taxon>Magnoliopsida</taxon>
        <taxon>Liliopsida</taxon>
        <taxon>Arecaceae</taxon>
        <taxon>Coryphoideae</taxon>
        <taxon>Phoeniceae</taxon>
        <taxon>Phoenix</taxon>
    </lineage>
</organism>
<evidence type="ECO:0000313" key="1">
    <source>
        <dbReference type="Proteomes" id="UP000228380"/>
    </source>
</evidence>
<reference evidence="2" key="2">
    <citation type="submission" date="2025-08" db="UniProtKB">
        <authorList>
            <consortium name="RefSeq"/>
        </authorList>
    </citation>
    <scope>IDENTIFICATION</scope>
    <source>
        <tissue evidence="2">Young leaves</tissue>
    </source>
</reference>
<evidence type="ECO:0000313" key="2">
    <source>
        <dbReference type="RefSeq" id="XP_026656204.2"/>
    </source>
</evidence>
<dbReference type="KEGG" id="pda:103724194"/>
<name>A0A8B8IZ12_PHODC</name>
<keyword evidence="1" id="KW-1185">Reference proteome</keyword>
<dbReference type="AlphaFoldDB" id="A0A8B8IZ12"/>